<dbReference type="SUPFAM" id="SSF57889">
    <property type="entry name" value="Cysteine-rich domain"/>
    <property type="match status" value="2"/>
</dbReference>
<feature type="domain" description="DC1" evidence="3">
    <location>
        <begin position="12"/>
        <end position="55"/>
    </location>
</feature>
<feature type="domain" description="DC1" evidence="3">
    <location>
        <begin position="79"/>
        <end position="113"/>
    </location>
</feature>
<evidence type="ECO:0000256" key="1">
    <source>
        <dbReference type="ARBA" id="ARBA00022737"/>
    </source>
</evidence>
<keyword evidence="5" id="KW-1185">Reference proteome</keyword>
<gene>
    <name evidence="4" type="ORF">ILEXP_LOCUS55763</name>
</gene>
<evidence type="ECO:0000256" key="2">
    <source>
        <dbReference type="SAM" id="MobiDB-lite"/>
    </source>
</evidence>
<evidence type="ECO:0000313" key="5">
    <source>
        <dbReference type="Proteomes" id="UP001642360"/>
    </source>
</evidence>
<proteinExistence type="predicted"/>
<dbReference type="EMBL" id="CAUOFW020009279">
    <property type="protein sequence ID" value="CAK9185370.1"/>
    <property type="molecule type" value="Genomic_DNA"/>
</dbReference>
<dbReference type="Gene3D" id="3.30.60.20">
    <property type="match status" value="1"/>
</dbReference>
<reference evidence="4 5" key="1">
    <citation type="submission" date="2024-02" db="EMBL/GenBank/DDBJ databases">
        <authorList>
            <person name="Vignale AGUSTIN F."/>
            <person name="Sosa J E."/>
            <person name="Modenutti C."/>
        </authorList>
    </citation>
    <scope>NUCLEOTIDE SEQUENCE [LARGE SCALE GENOMIC DNA]</scope>
</reference>
<feature type="compositionally biased region" description="Pro residues" evidence="2">
    <location>
        <begin position="183"/>
        <end position="200"/>
    </location>
</feature>
<organism evidence="4 5">
    <name type="scientific">Ilex paraguariensis</name>
    <name type="common">yerba mate</name>
    <dbReference type="NCBI Taxonomy" id="185542"/>
    <lineage>
        <taxon>Eukaryota</taxon>
        <taxon>Viridiplantae</taxon>
        <taxon>Streptophyta</taxon>
        <taxon>Embryophyta</taxon>
        <taxon>Tracheophyta</taxon>
        <taxon>Spermatophyta</taxon>
        <taxon>Magnoliopsida</taxon>
        <taxon>eudicotyledons</taxon>
        <taxon>Gunneridae</taxon>
        <taxon>Pentapetalae</taxon>
        <taxon>asterids</taxon>
        <taxon>campanulids</taxon>
        <taxon>Aquifoliales</taxon>
        <taxon>Aquifoliaceae</taxon>
        <taxon>Ilex</taxon>
    </lineage>
</organism>
<name>A0ABC8UWD7_9AQUA</name>
<dbReference type="InterPro" id="IPR046349">
    <property type="entry name" value="C1-like_sf"/>
</dbReference>
<dbReference type="InterPro" id="IPR004146">
    <property type="entry name" value="DC1"/>
</dbReference>
<dbReference type="AlphaFoldDB" id="A0ABC8UWD7"/>
<dbReference type="Proteomes" id="UP001642360">
    <property type="component" value="Unassembled WGS sequence"/>
</dbReference>
<sequence length="343" mass="36917">MDPLPNNAIVYFRHPGHPLELLEVNTEYVCDGCKTNGSGTTYRCNSCDFDLHEYCGTCPGTLSSFMHLYPPSLVVHNAQATSQNEPVCDVCGDHVEGMFYRCENCEFNLHPLCTLLPQSLRHVLHLEHELTFQADASPDLCAICRGSCCSWRYRCGACGFDIHKECILVPCDPPTQRSVPFSQPGPPPQCPIPPFGPSGSPPYGGSGHGMPSGYGPPGPPPYGGCGPPPYSGYGQGMLSGHGPPGPPPYGGCGHEMPFRHTPPGPPPYGCYGHEMPFRYSPPRAPPFSGFGHSPPSGYSPYNNGNHQTPTVGRTTNGKKCKMFRLVRQLGIGLASNAIFGLIL</sequence>
<protein>
    <recommendedName>
        <fullName evidence="3">DC1 domain-containing protein</fullName>
    </recommendedName>
</protein>
<accession>A0ABC8UWD7</accession>
<keyword evidence="1" id="KW-0677">Repeat</keyword>
<dbReference type="Pfam" id="PF03107">
    <property type="entry name" value="C1_2"/>
    <property type="match status" value="2"/>
</dbReference>
<evidence type="ECO:0000259" key="3">
    <source>
        <dbReference type="Pfam" id="PF03107"/>
    </source>
</evidence>
<dbReference type="PANTHER" id="PTHR47841">
    <property type="entry name" value="DIACYLGLYCEROL KINASE THETA-LIKE-RELATED"/>
    <property type="match status" value="1"/>
</dbReference>
<feature type="compositionally biased region" description="Gly residues" evidence="2">
    <location>
        <begin position="202"/>
        <end position="212"/>
    </location>
</feature>
<dbReference type="PANTHER" id="PTHR47841:SF7">
    <property type="entry name" value="CYSTEINE_HISTIDINE-RICH C1 DOMAIN PROTEIN"/>
    <property type="match status" value="1"/>
</dbReference>
<comment type="caution">
    <text evidence="4">The sequence shown here is derived from an EMBL/GenBank/DDBJ whole genome shotgun (WGS) entry which is preliminary data.</text>
</comment>
<evidence type="ECO:0000313" key="4">
    <source>
        <dbReference type="EMBL" id="CAK9185370.1"/>
    </source>
</evidence>
<feature type="region of interest" description="Disordered" evidence="2">
    <location>
        <begin position="178"/>
        <end position="215"/>
    </location>
</feature>